<keyword evidence="1" id="KW-0805">Transcription regulation</keyword>
<dbReference type="InterPro" id="IPR036890">
    <property type="entry name" value="HATPase_C_sf"/>
</dbReference>
<dbReference type="STRING" id="693.AKJ17_17125"/>
<dbReference type="AlphaFoldDB" id="A0A0M0HJ31"/>
<feature type="signal peptide" evidence="5">
    <location>
        <begin position="1"/>
        <end position="19"/>
    </location>
</feature>
<dbReference type="Gene3D" id="2.130.10.10">
    <property type="entry name" value="YVTN repeat-like/Quinoprotein amine dehydrogenase"/>
    <property type="match status" value="2"/>
</dbReference>
<dbReference type="PROSITE" id="PS01124">
    <property type="entry name" value="HTH_ARAC_FAMILY_2"/>
    <property type="match status" value="1"/>
</dbReference>
<dbReference type="Gene3D" id="2.60.40.10">
    <property type="entry name" value="Immunoglobulins"/>
    <property type="match status" value="1"/>
</dbReference>
<dbReference type="Proteomes" id="UP000037515">
    <property type="component" value="Unassembled WGS sequence"/>
</dbReference>
<dbReference type="PRINTS" id="PR00032">
    <property type="entry name" value="HTHARAC"/>
</dbReference>
<dbReference type="InterPro" id="IPR015943">
    <property type="entry name" value="WD40/YVTN_repeat-like_dom_sf"/>
</dbReference>
<accession>A0A0M0HJ31</accession>
<dbReference type="EMBL" id="LHPJ01000022">
    <property type="protein sequence ID" value="KOO02084.1"/>
    <property type="molecule type" value="Genomic_DNA"/>
</dbReference>
<sequence length="1107" mass="125628">MIRAVWFVIAICIANVAIAVESTPAVFYPLPTQDQGKVFAAKRLFLADTGGVWLQDVRNQILFFDGQNIMPQSGSALEHDTDQVAFLDNAFWTFFQNEIYRTIPKQERELAFSLKPGSVISRIGSSKRFIWVVDDSNFYTYNIDTGALSSYSLYELYKFSQSSSIRINDAQLVLSKWALATDAGVYLSDDSGFEHVTSSGKNYTETLYYSDKRREIVIGSLKGALVFDITDPNNPVKHIQGSHVLSITETGNEYWIGTEKGLLVYSFLTNETKLLQPSELSNRAIVNGKIYALLNDQAGGVWIATDRGIRYFSLFSHKFERYPSNIFSPQFSTDRPHSLIPMESREGYWMISESGVYTLTLSNKYQKRELIYSGKVYDLTEKGSVLWLATSQGLRRVDVATGKLLNNYPIPDVLGTSAIRFVDIDQQNTLWIASENELWSYQLNKELLTYYGSEWMTQKYLPAQVTKMTVLNRGELILGTEHGVYVLRDGKIHFIRESAPFGLVISIVQTSDNEVWVAGRYGVYKFNLDNRHVQPLTLLDEHITPKCLINNTDGLWLTSSSGLTQYSNQGHLLRHYGEPFGLVSNEFSSGLCSHSINDKNVLLLGSHINLIKVNTRELAVSKTPAVQVIVSQIKVNQQLQSLGAPVSIAPEIDFGESIAFKFGVLPQVNKVSLEYRLNNEDWQLLDGFTLSIEHLIPGQYQLEVRAVFNDTQRGESTPFSFVVAKPWFVTPYALAMYILGFILTVGGIVYWRSKMMRRANRQLRSQVELKTNQLRHQSRILLSNNQQLRKQLQIRRLIVNQSINALKERLVNPTNEVLFNLGVGNRKLVNSLLQELDLLLHLKSTNSDSAAVYNLTLILQSVLDGWEDELTKSGVNIELKSDADCDYFVTLESSNLDELLNLLLDNLVKRCYRNQTVVASTRQEGEMIALSIIDEGEAIDESHHASFIQQAQVMVAQSGGTLNIHASTERNLLEIRWKTSEVWAEESIENAEETDEQTTMDDPWLDRVQQLVSEHYSDPEFSTSTAAKMLYVSERSLQRRLKSMIEKTFTEYLTEVRLDNACRRLLAGEKVSEVAFECGFNDPSYFSQRFKHRFGMSPTQFVEQQDS</sequence>
<feature type="transmembrane region" description="Helical" evidence="4">
    <location>
        <begin position="727"/>
        <end position="751"/>
    </location>
</feature>
<comment type="caution">
    <text evidence="7">The sequence shown here is derived from an EMBL/GenBank/DDBJ whole genome shotgun (WGS) entry which is preliminary data.</text>
</comment>
<keyword evidence="4" id="KW-0812">Transmembrane</keyword>
<gene>
    <name evidence="7" type="ORF">AKJ17_17125</name>
</gene>
<keyword evidence="3" id="KW-0804">Transcription</keyword>
<dbReference type="InterPro" id="IPR018060">
    <property type="entry name" value="HTH_AraC"/>
</dbReference>
<dbReference type="SUPFAM" id="SSF63829">
    <property type="entry name" value="Calcium-dependent phosphotriesterase"/>
    <property type="match status" value="2"/>
</dbReference>
<dbReference type="SUPFAM" id="SSF46689">
    <property type="entry name" value="Homeodomain-like"/>
    <property type="match status" value="1"/>
</dbReference>
<dbReference type="Pfam" id="PF12833">
    <property type="entry name" value="HTH_18"/>
    <property type="match status" value="1"/>
</dbReference>
<evidence type="ECO:0000256" key="5">
    <source>
        <dbReference type="SAM" id="SignalP"/>
    </source>
</evidence>
<dbReference type="InterPro" id="IPR013783">
    <property type="entry name" value="Ig-like_fold"/>
</dbReference>
<evidence type="ECO:0000259" key="6">
    <source>
        <dbReference type="PROSITE" id="PS01124"/>
    </source>
</evidence>
<dbReference type="Gene3D" id="1.10.10.60">
    <property type="entry name" value="Homeodomain-like"/>
    <property type="match status" value="2"/>
</dbReference>
<evidence type="ECO:0000313" key="8">
    <source>
        <dbReference type="Proteomes" id="UP000037515"/>
    </source>
</evidence>
<dbReference type="SUPFAM" id="SSF55874">
    <property type="entry name" value="ATPase domain of HSP90 chaperone/DNA topoisomerase II/histidine kinase"/>
    <property type="match status" value="1"/>
</dbReference>
<dbReference type="PANTHER" id="PTHR43280:SF28">
    <property type="entry name" value="HTH-TYPE TRANSCRIPTIONAL ACTIVATOR RHAS"/>
    <property type="match status" value="1"/>
</dbReference>
<dbReference type="PATRIC" id="fig|693.5.peg.3479"/>
<dbReference type="PROSITE" id="PS00041">
    <property type="entry name" value="HTH_ARAC_FAMILY_1"/>
    <property type="match status" value="1"/>
</dbReference>
<name>A0A0M0HJ31_VIBNE</name>
<protein>
    <submittedName>
        <fullName evidence="7">AraC family transcriptional regulator</fullName>
    </submittedName>
</protein>
<keyword evidence="8" id="KW-1185">Reference proteome</keyword>
<feature type="chain" id="PRO_5005599936" evidence="5">
    <location>
        <begin position="20"/>
        <end position="1107"/>
    </location>
</feature>
<evidence type="ECO:0000256" key="1">
    <source>
        <dbReference type="ARBA" id="ARBA00023015"/>
    </source>
</evidence>
<evidence type="ECO:0000313" key="7">
    <source>
        <dbReference type="EMBL" id="KOO02084.1"/>
    </source>
</evidence>
<keyword evidence="4" id="KW-0472">Membrane</keyword>
<dbReference type="PANTHER" id="PTHR43280">
    <property type="entry name" value="ARAC-FAMILY TRANSCRIPTIONAL REGULATOR"/>
    <property type="match status" value="1"/>
</dbReference>
<keyword evidence="4" id="KW-1133">Transmembrane helix</keyword>
<dbReference type="InterPro" id="IPR020449">
    <property type="entry name" value="Tscrpt_reg_AraC-type_HTH"/>
</dbReference>
<dbReference type="GO" id="GO:0003700">
    <property type="term" value="F:DNA-binding transcription factor activity"/>
    <property type="evidence" value="ECO:0007669"/>
    <property type="project" value="InterPro"/>
</dbReference>
<dbReference type="SMART" id="SM00342">
    <property type="entry name" value="HTH_ARAC"/>
    <property type="match status" value="1"/>
</dbReference>
<reference evidence="8" key="1">
    <citation type="submission" date="2015-08" db="EMBL/GenBank/DDBJ databases">
        <title>Vibrio galatheae sp. nov., a novel member of the Vibrionaceae family isolated from the Solomon Islands.</title>
        <authorList>
            <person name="Giubergia S."/>
            <person name="Machado H."/>
            <person name="Mateiu R.V."/>
            <person name="Gram L."/>
        </authorList>
    </citation>
    <scope>NUCLEOTIDE SEQUENCE [LARGE SCALE GENOMIC DNA]</scope>
    <source>
        <strain evidence="8">DSM 19584</strain>
    </source>
</reference>
<dbReference type="RefSeq" id="WP_245649900.1">
    <property type="nucleotide sequence ID" value="NZ_LHPJ01000022.1"/>
</dbReference>
<keyword evidence="5" id="KW-0732">Signal</keyword>
<evidence type="ECO:0000256" key="2">
    <source>
        <dbReference type="ARBA" id="ARBA00023125"/>
    </source>
</evidence>
<evidence type="ECO:0000256" key="3">
    <source>
        <dbReference type="ARBA" id="ARBA00023163"/>
    </source>
</evidence>
<dbReference type="Gene3D" id="3.30.565.10">
    <property type="entry name" value="Histidine kinase-like ATPase, C-terminal domain"/>
    <property type="match status" value="1"/>
</dbReference>
<organism evidence="7 8">
    <name type="scientific">Vibrio nereis</name>
    <dbReference type="NCBI Taxonomy" id="693"/>
    <lineage>
        <taxon>Bacteria</taxon>
        <taxon>Pseudomonadati</taxon>
        <taxon>Pseudomonadota</taxon>
        <taxon>Gammaproteobacteria</taxon>
        <taxon>Vibrionales</taxon>
        <taxon>Vibrionaceae</taxon>
        <taxon>Vibrio</taxon>
    </lineage>
</organism>
<proteinExistence type="predicted"/>
<evidence type="ECO:0000256" key="4">
    <source>
        <dbReference type="SAM" id="Phobius"/>
    </source>
</evidence>
<keyword evidence="2" id="KW-0238">DNA-binding</keyword>
<dbReference type="InterPro" id="IPR009057">
    <property type="entry name" value="Homeodomain-like_sf"/>
</dbReference>
<feature type="domain" description="HTH araC/xylS-type" evidence="6">
    <location>
        <begin position="1006"/>
        <end position="1104"/>
    </location>
</feature>
<dbReference type="GO" id="GO:0043565">
    <property type="term" value="F:sequence-specific DNA binding"/>
    <property type="evidence" value="ECO:0007669"/>
    <property type="project" value="InterPro"/>
</dbReference>
<dbReference type="InterPro" id="IPR018062">
    <property type="entry name" value="HTH_AraC-typ_CS"/>
</dbReference>